<name>A0A2P7QNJ0_9SPHN</name>
<evidence type="ECO:0000313" key="1">
    <source>
        <dbReference type="EMBL" id="PSJ39510.1"/>
    </source>
</evidence>
<reference evidence="1 2" key="1">
    <citation type="submission" date="2018-03" db="EMBL/GenBank/DDBJ databases">
        <title>The draft genome of Sphingosinicella sp. GL-C-18.</title>
        <authorList>
            <person name="Liu L."/>
            <person name="Li L."/>
            <person name="Liang L."/>
            <person name="Zhang X."/>
            <person name="Wang T."/>
        </authorList>
    </citation>
    <scope>NUCLEOTIDE SEQUENCE [LARGE SCALE GENOMIC DNA]</scope>
    <source>
        <strain evidence="1 2">GL-C-18</strain>
    </source>
</reference>
<organism evidence="1 2">
    <name type="scientific">Allosphingosinicella deserti</name>
    <dbReference type="NCBI Taxonomy" id="2116704"/>
    <lineage>
        <taxon>Bacteria</taxon>
        <taxon>Pseudomonadati</taxon>
        <taxon>Pseudomonadota</taxon>
        <taxon>Alphaproteobacteria</taxon>
        <taxon>Sphingomonadales</taxon>
        <taxon>Sphingomonadaceae</taxon>
        <taxon>Allosphingosinicella</taxon>
    </lineage>
</organism>
<accession>A0A2P7QNJ0</accession>
<sequence length="97" mass="10235">MNDTDAAIVRSELVALQAVLIALMRRMVRHAPEMSPVLCGAFEDAEAIVTGVAMRMDMEDPGGSAFGALRVIEEMRAGVIKDEAICGERSGALGGQS</sequence>
<protein>
    <submittedName>
        <fullName evidence="1">Uncharacterized protein</fullName>
    </submittedName>
</protein>
<evidence type="ECO:0000313" key="2">
    <source>
        <dbReference type="Proteomes" id="UP000241167"/>
    </source>
</evidence>
<comment type="caution">
    <text evidence="1">The sequence shown here is derived from an EMBL/GenBank/DDBJ whole genome shotgun (WGS) entry which is preliminary data.</text>
</comment>
<dbReference type="AlphaFoldDB" id="A0A2P7QNJ0"/>
<gene>
    <name evidence="1" type="ORF">C7I55_12960</name>
</gene>
<dbReference type="OrthoDB" id="7595847at2"/>
<proteinExistence type="predicted"/>
<dbReference type="Proteomes" id="UP000241167">
    <property type="component" value="Unassembled WGS sequence"/>
</dbReference>
<dbReference type="RefSeq" id="WP_106513411.1">
    <property type="nucleotide sequence ID" value="NZ_PXYI01000004.1"/>
</dbReference>
<dbReference type="EMBL" id="PXYI01000004">
    <property type="protein sequence ID" value="PSJ39510.1"/>
    <property type="molecule type" value="Genomic_DNA"/>
</dbReference>
<keyword evidence="2" id="KW-1185">Reference proteome</keyword>